<dbReference type="PROSITE" id="PS51066">
    <property type="entry name" value="ZF_FPG_2"/>
    <property type="match status" value="1"/>
</dbReference>
<dbReference type="InterPro" id="IPR000214">
    <property type="entry name" value="Znf_DNA_glyclase/AP_lyase"/>
</dbReference>
<evidence type="ECO:0000256" key="4">
    <source>
        <dbReference type="ARBA" id="ARBA00022723"/>
    </source>
</evidence>
<sequence length="275" mass="31322">MGLEIPEILTISEQMKENLLDKEITNIILTKHSESTIKQGMSNLDNRNKDILNSKIKRITPKGKWIFLEFKNGSILMFGEIIGKFLYIKKDLPLPPKYHVSFQFDDGSIVTLNLFLYAFIVVATLEEKKVHRYAGNIGISPNESEFTLDYFLHVLSNNENKSIKAALNLQEEMSGLGNAYINDILYMAKIHPKRKVSDLKEIERNNLYDSIIKTINSAIELGGSSDEYDLYGNLGKYVRLMGKNTNECKLCGNKILKENILGSSSYFCPVCQKYD</sequence>
<keyword evidence="6 14" id="KW-0863">Zinc-finger</keyword>
<dbReference type="PANTHER" id="PTHR22993">
    <property type="entry name" value="FORMAMIDOPYRIMIDINE-DNA GLYCOSYLASE"/>
    <property type="match status" value="1"/>
</dbReference>
<keyword evidence="12" id="KW-0511">Multifunctional enzyme</keyword>
<evidence type="ECO:0000256" key="13">
    <source>
        <dbReference type="ARBA" id="ARBA00023295"/>
    </source>
</evidence>
<evidence type="ECO:0000256" key="9">
    <source>
        <dbReference type="ARBA" id="ARBA00023125"/>
    </source>
</evidence>
<dbReference type="EMBL" id="LNJE01000003">
    <property type="protein sequence ID" value="KYC58331.1"/>
    <property type="molecule type" value="Genomic_DNA"/>
</dbReference>
<organism evidence="17 19">
    <name type="scientific">Candidatus Methanofastidiosum methylothiophilum</name>
    <dbReference type="NCBI Taxonomy" id="1705564"/>
    <lineage>
        <taxon>Archaea</taxon>
        <taxon>Methanobacteriati</taxon>
        <taxon>Methanobacteriota</taxon>
        <taxon>Stenosarchaea group</taxon>
        <taxon>Candidatus Methanofastidiosia</taxon>
        <taxon>Candidatus Methanofastidiosales</taxon>
        <taxon>Candidatus Methanofastidiosaceae</taxon>
        <taxon>Candidatus Methanofastidiosum</taxon>
    </lineage>
</organism>
<feature type="domain" description="Formamidopyrimidine-DNA glycosylase catalytic" evidence="16">
    <location>
        <begin position="3"/>
        <end position="110"/>
    </location>
</feature>
<accession>A0A150JCK6</accession>
<keyword evidence="5" id="KW-0227">DNA damage</keyword>
<evidence type="ECO:0000256" key="2">
    <source>
        <dbReference type="ARBA" id="ARBA00001947"/>
    </source>
</evidence>
<name>A0A150JH83_9EURY</name>
<evidence type="ECO:0000256" key="11">
    <source>
        <dbReference type="ARBA" id="ARBA00023239"/>
    </source>
</evidence>
<dbReference type="GO" id="GO:0016829">
    <property type="term" value="F:lyase activity"/>
    <property type="evidence" value="ECO:0007669"/>
    <property type="project" value="UniProtKB-KW"/>
</dbReference>
<evidence type="ECO:0000313" key="18">
    <source>
        <dbReference type="EMBL" id="KYC58331.1"/>
    </source>
</evidence>
<evidence type="ECO:0000256" key="12">
    <source>
        <dbReference type="ARBA" id="ARBA00023268"/>
    </source>
</evidence>
<evidence type="ECO:0000256" key="10">
    <source>
        <dbReference type="ARBA" id="ARBA00023204"/>
    </source>
</evidence>
<dbReference type="Proteomes" id="UP000092420">
    <property type="component" value="Unassembled WGS sequence"/>
</dbReference>
<dbReference type="InterPro" id="IPR010979">
    <property type="entry name" value="Ribosomal_uS13-like_H2TH"/>
</dbReference>
<dbReference type="GO" id="GO:0034039">
    <property type="term" value="F:8-oxo-7,8-dihydroguanine DNA N-glycosylase activity"/>
    <property type="evidence" value="ECO:0007669"/>
    <property type="project" value="TreeGrafter"/>
</dbReference>
<accession>A0A150JH83</accession>
<feature type="domain" description="FPG-type" evidence="15">
    <location>
        <begin position="239"/>
        <end position="273"/>
    </location>
</feature>
<keyword evidence="4" id="KW-0479">Metal-binding</keyword>
<accession>A0A150JMH9</accession>
<dbReference type="GO" id="GO:0008270">
    <property type="term" value="F:zinc ion binding"/>
    <property type="evidence" value="ECO:0007669"/>
    <property type="project" value="UniProtKB-KW"/>
</dbReference>
<dbReference type="GO" id="GO:0003906">
    <property type="term" value="F:DNA-(apurinic or apyrimidinic site) endonuclease activity"/>
    <property type="evidence" value="ECO:0007669"/>
    <property type="project" value="InterPro"/>
</dbReference>
<dbReference type="SUPFAM" id="SSF46946">
    <property type="entry name" value="S13-like H2TH domain"/>
    <property type="match status" value="1"/>
</dbReference>
<gene>
    <name evidence="17" type="ORF">AN188_00605</name>
    <name evidence="18" type="ORF">APG09_00351</name>
</gene>
<proteinExistence type="inferred from homology"/>
<comment type="caution">
    <text evidence="17">The sequence shown here is derived from an EMBL/GenBank/DDBJ whole genome shotgun (WGS) entry which is preliminary data.</text>
</comment>
<comment type="catalytic activity">
    <reaction evidence="1">
        <text>Hydrolysis of DNA containing ring-opened 7-methylguanine residues, releasing 2,6-diamino-4-hydroxy-5-(N-methyl)formamidopyrimidine.</text>
        <dbReference type="EC" id="3.2.2.23"/>
    </reaction>
</comment>
<dbReference type="InterPro" id="IPR035937">
    <property type="entry name" value="FPG_N"/>
</dbReference>
<dbReference type="SUPFAM" id="SSF57716">
    <property type="entry name" value="Glucocorticoid receptor-like (DNA-binding domain)"/>
    <property type="match status" value="1"/>
</dbReference>
<evidence type="ECO:0000259" key="16">
    <source>
        <dbReference type="PROSITE" id="PS51068"/>
    </source>
</evidence>
<dbReference type="Gene3D" id="1.10.8.50">
    <property type="match status" value="1"/>
</dbReference>
<comment type="similarity">
    <text evidence="3">Belongs to the FPG family.</text>
</comment>
<dbReference type="PROSITE" id="PS51068">
    <property type="entry name" value="FPG_CAT"/>
    <property type="match status" value="1"/>
</dbReference>
<dbReference type="Pfam" id="PF06827">
    <property type="entry name" value="zf-FPG_IleRS"/>
    <property type="match status" value="1"/>
</dbReference>
<keyword evidence="7" id="KW-0378">Hydrolase</keyword>
<keyword evidence="13" id="KW-0326">Glycosidase</keyword>
<keyword evidence="11" id="KW-0456">Lyase</keyword>
<evidence type="ECO:0000256" key="7">
    <source>
        <dbReference type="ARBA" id="ARBA00022801"/>
    </source>
</evidence>
<dbReference type="GO" id="GO:0003684">
    <property type="term" value="F:damaged DNA binding"/>
    <property type="evidence" value="ECO:0007669"/>
    <property type="project" value="InterPro"/>
</dbReference>
<keyword evidence="8" id="KW-0862">Zinc</keyword>
<evidence type="ECO:0000256" key="5">
    <source>
        <dbReference type="ARBA" id="ARBA00022763"/>
    </source>
</evidence>
<dbReference type="GO" id="GO:0006284">
    <property type="term" value="P:base-excision repair"/>
    <property type="evidence" value="ECO:0007669"/>
    <property type="project" value="InterPro"/>
</dbReference>
<evidence type="ECO:0000256" key="3">
    <source>
        <dbReference type="ARBA" id="ARBA00009409"/>
    </source>
</evidence>
<evidence type="ECO:0000256" key="1">
    <source>
        <dbReference type="ARBA" id="ARBA00001668"/>
    </source>
</evidence>
<reference evidence="17 19" key="1">
    <citation type="journal article" date="2016" name="ISME J.">
        <title>Chasing the elusive Euryarchaeota class WSA2: genomes reveal a uniquely fastidious methyl-reducing methanogen.</title>
        <authorList>
            <person name="Nobu M.K."/>
            <person name="Narihiro T."/>
            <person name="Kuroda K."/>
            <person name="Mei R."/>
            <person name="Liu W.T."/>
        </authorList>
    </citation>
    <scope>NUCLEOTIDE SEQUENCE [LARGE SCALE GENOMIC DNA]</scope>
    <source>
        <strain evidence="17">ADurb1013_Bin02101</strain>
        <strain evidence="18">ADurb1213_Bin02801</strain>
    </source>
</reference>
<keyword evidence="10" id="KW-0234">DNA repair</keyword>
<comment type="cofactor">
    <cofactor evidence="2">
        <name>Zn(2+)</name>
        <dbReference type="ChEBI" id="CHEBI:29105"/>
    </cofactor>
</comment>
<dbReference type="Pfam" id="PF01149">
    <property type="entry name" value="Fapy_DNA_glyco"/>
    <property type="match status" value="1"/>
</dbReference>
<dbReference type="InterPro" id="IPR010663">
    <property type="entry name" value="Znf_FPG/IleRS"/>
</dbReference>
<dbReference type="SMART" id="SM01232">
    <property type="entry name" value="H2TH"/>
    <property type="match status" value="1"/>
</dbReference>
<dbReference type="Pfam" id="PF06831">
    <property type="entry name" value="H2TH"/>
    <property type="match status" value="1"/>
</dbReference>
<evidence type="ECO:0000259" key="15">
    <source>
        <dbReference type="PROSITE" id="PS51066"/>
    </source>
</evidence>
<dbReference type="Gene3D" id="3.20.190.10">
    <property type="entry name" value="MutM-like, N-terminal"/>
    <property type="match status" value="1"/>
</dbReference>
<protein>
    <submittedName>
        <fullName evidence="17">Formamidopyrimidine/5-formyluracil/ 5-hydroxymethyluracil DNA glycosylase</fullName>
    </submittedName>
</protein>
<evidence type="ECO:0000313" key="19">
    <source>
        <dbReference type="Proteomes" id="UP000092420"/>
    </source>
</evidence>
<keyword evidence="9" id="KW-0238">DNA-binding</keyword>
<dbReference type="PANTHER" id="PTHR22993:SF9">
    <property type="entry name" value="FORMAMIDOPYRIMIDINE-DNA GLYCOSYLASE"/>
    <property type="match status" value="1"/>
</dbReference>
<evidence type="ECO:0000256" key="8">
    <source>
        <dbReference type="ARBA" id="ARBA00022833"/>
    </source>
</evidence>
<dbReference type="InterPro" id="IPR012319">
    <property type="entry name" value="FPG_cat"/>
</dbReference>
<evidence type="ECO:0000313" key="17">
    <source>
        <dbReference type="EMBL" id="KYC54977.1"/>
    </source>
</evidence>
<dbReference type="AlphaFoldDB" id="A0A150JH83"/>
<dbReference type="InterPro" id="IPR015886">
    <property type="entry name" value="H2TH_FPG"/>
</dbReference>
<dbReference type="EMBL" id="LNJB01000005">
    <property type="protein sequence ID" value="KYC54977.1"/>
    <property type="molecule type" value="Genomic_DNA"/>
</dbReference>
<evidence type="ECO:0000256" key="6">
    <source>
        <dbReference type="ARBA" id="ARBA00022771"/>
    </source>
</evidence>
<dbReference type="SUPFAM" id="SSF81624">
    <property type="entry name" value="N-terminal domain of MutM-like DNA repair proteins"/>
    <property type="match status" value="1"/>
</dbReference>
<evidence type="ECO:0000256" key="14">
    <source>
        <dbReference type="PROSITE-ProRule" id="PRU00391"/>
    </source>
</evidence>